<dbReference type="Pfam" id="PF22640">
    <property type="entry name" value="ManC_GMP_beta-helix"/>
    <property type="match status" value="1"/>
</dbReference>
<dbReference type="PANTHER" id="PTHR46390:SF1">
    <property type="entry name" value="MANNOSE-1-PHOSPHATE GUANYLYLTRANSFERASE"/>
    <property type="match status" value="1"/>
</dbReference>
<gene>
    <name evidence="10" type="ORF">DWB61_11705</name>
</gene>
<proteinExistence type="inferred from homology"/>
<dbReference type="FunFam" id="3.90.550.10:FF:000046">
    <property type="entry name" value="Mannose-1-phosphate guanylyltransferase (GDP)"/>
    <property type="match status" value="1"/>
</dbReference>
<evidence type="ECO:0000259" key="9">
    <source>
        <dbReference type="Pfam" id="PF22640"/>
    </source>
</evidence>
<protein>
    <recommendedName>
        <fullName evidence="2">mannose-1-phosphate guanylyltransferase</fullName>
        <ecNumber evidence="2">2.7.7.13</ecNumber>
    </recommendedName>
</protein>
<dbReference type="InterPro" id="IPR051161">
    <property type="entry name" value="Mannose-6P_isomerase_type2"/>
</dbReference>
<dbReference type="InterPro" id="IPR054566">
    <property type="entry name" value="ManC/GMP-like_b-helix"/>
</dbReference>
<keyword evidence="6" id="KW-0342">GTP-binding</keyword>
<comment type="similarity">
    <text evidence="1">Belongs to the mannose-6-phosphate isomerase type 2 family.</text>
</comment>
<keyword evidence="5" id="KW-0547">Nucleotide-binding</keyword>
<dbReference type="InterPro" id="IPR005835">
    <property type="entry name" value="NTP_transferase_dom"/>
</dbReference>
<evidence type="ECO:0000313" key="10">
    <source>
        <dbReference type="EMBL" id="RRG20673.1"/>
    </source>
</evidence>
<evidence type="ECO:0000256" key="7">
    <source>
        <dbReference type="ARBA" id="ARBA00047343"/>
    </source>
</evidence>
<accession>A0A425XZV9</accession>
<sequence length="360" mass="40857">MNSNIYCVIMAGGIGSRFWPLSKRESPKQFLDILGTGRTLIQMAFERFSSVCPQENYYIVTNEDYKDLVLEQLPMLNPEQVLLEPIMRNTAPCIAFANYKIKQRDKNARIIISPADHLITNETEFLNVINEGLNYVNNTDKLLTLGLKPNRPETGYGYIQVENKILDLGISKVKTFTEKPNLELAKLFVGSGDFFWNSGIFIWSLSAIDAAFKDYLPDIESLFSSGENISDEASEKEFIDKIYPECPNISIDYGILEKSDKVYVFCADFGWSDLGTWGSLYIRSNKDEAGNVVQGDNVMLYDSENCLINVPKEKLVVVQGINDYIIVDSEDTLLICKKENEQDIKTFIGDLKVSQRNKFI</sequence>
<organism evidence="10 11">
    <name type="scientific">Ancylomarina euxinus</name>
    <dbReference type="NCBI Taxonomy" id="2283627"/>
    <lineage>
        <taxon>Bacteria</taxon>
        <taxon>Pseudomonadati</taxon>
        <taxon>Bacteroidota</taxon>
        <taxon>Bacteroidia</taxon>
        <taxon>Marinilabiliales</taxon>
        <taxon>Marinifilaceae</taxon>
        <taxon>Ancylomarina</taxon>
    </lineage>
</organism>
<dbReference type="GO" id="GO:0009298">
    <property type="term" value="P:GDP-mannose biosynthetic process"/>
    <property type="evidence" value="ECO:0007669"/>
    <property type="project" value="TreeGrafter"/>
</dbReference>
<dbReference type="InterPro" id="IPR049577">
    <property type="entry name" value="GMPP_N"/>
</dbReference>
<dbReference type="GO" id="GO:0005525">
    <property type="term" value="F:GTP binding"/>
    <property type="evidence" value="ECO:0007669"/>
    <property type="project" value="UniProtKB-KW"/>
</dbReference>
<comment type="catalytic activity">
    <reaction evidence="7">
        <text>alpha-D-mannose 1-phosphate + GTP + H(+) = GDP-alpha-D-mannose + diphosphate</text>
        <dbReference type="Rhea" id="RHEA:15229"/>
        <dbReference type="ChEBI" id="CHEBI:15378"/>
        <dbReference type="ChEBI" id="CHEBI:33019"/>
        <dbReference type="ChEBI" id="CHEBI:37565"/>
        <dbReference type="ChEBI" id="CHEBI:57527"/>
        <dbReference type="ChEBI" id="CHEBI:58409"/>
        <dbReference type="EC" id="2.7.7.13"/>
    </reaction>
</comment>
<name>A0A425XZV9_9BACT</name>
<dbReference type="OrthoDB" id="9806359at2"/>
<evidence type="ECO:0000256" key="4">
    <source>
        <dbReference type="ARBA" id="ARBA00022695"/>
    </source>
</evidence>
<dbReference type="GO" id="GO:0004475">
    <property type="term" value="F:mannose-1-phosphate guanylyltransferase (GTP) activity"/>
    <property type="evidence" value="ECO:0007669"/>
    <property type="project" value="UniProtKB-EC"/>
</dbReference>
<evidence type="ECO:0000313" key="11">
    <source>
        <dbReference type="Proteomes" id="UP000285794"/>
    </source>
</evidence>
<reference evidence="10 11" key="1">
    <citation type="submission" date="2018-07" db="EMBL/GenBank/DDBJ databases">
        <title>Draft genome sequence of Ancylomarina sp. M1P.</title>
        <authorList>
            <person name="Yadav S."/>
            <person name="Villanueva L."/>
            <person name="Damste J.S.S."/>
        </authorList>
    </citation>
    <scope>NUCLEOTIDE SEQUENCE [LARGE SCALE GENOMIC DNA]</scope>
    <source>
        <strain evidence="10 11">M1P</strain>
    </source>
</reference>
<dbReference type="Pfam" id="PF00483">
    <property type="entry name" value="NTP_transferase"/>
    <property type="match status" value="1"/>
</dbReference>
<evidence type="ECO:0000256" key="5">
    <source>
        <dbReference type="ARBA" id="ARBA00022741"/>
    </source>
</evidence>
<dbReference type="EC" id="2.7.7.13" evidence="2"/>
<dbReference type="AlphaFoldDB" id="A0A425XZV9"/>
<dbReference type="PANTHER" id="PTHR46390">
    <property type="entry name" value="MANNOSE-1-PHOSPHATE GUANYLYLTRANSFERASE"/>
    <property type="match status" value="1"/>
</dbReference>
<comment type="caution">
    <text evidence="10">The sequence shown here is derived from an EMBL/GenBank/DDBJ whole genome shotgun (WGS) entry which is preliminary data.</text>
</comment>
<evidence type="ECO:0000256" key="3">
    <source>
        <dbReference type="ARBA" id="ARBA00022679"/>
    </source>
</evidence>
<dbReference type="EMBL" id="QQWG01000011">
    <property type="protein sequence ID" value="RRG20673.1"/>
    <property type="molecule type" value="Genomic_DNA"/>
</dbReference>
<dbReference type="RefSeq" id="WP_125031075.1">
    <property type="nucleotide sequence ID" value="NZ_JAPXVP010000010.1"/>
</dbReference>
<feature type="domain" description="MannoseP isomerase/GMP-like beta-helix" evidence="9">
    <location>
        <begin position="297"/>
        <end position="349"/>
    </location>
</feature>
<dbReference type="Gene3D" id="3.90.550.10">
    <property type="entry name" value="Spore Coat Polysaccharide Biosynthesis Protein SpsA, Chain A"/>
    <property type="match status" value="1"/>
</dbReference>
<keyword evidence="11" id="KW-1185">Reference proteome</keyword>
<dbReference type="SUPFAM" id="SSF53448">
    <property type="entry name" value="Nucleotide-diphospho-sugar transferases"/>
    <property type="match status" value="1"/>
</dbReference>
<keyword evidence="3 10" id="KW-0808">Transferase</keyword>
<evidence type="ECO:0000256" key="1">
    <source>
        <dbReference type="ARBA" id="ARBA00006115"/>
    </source>
</evidence>
<evidence type="ECO:0000256" key="6">
    <source>
        <dbReference type="ARBA" id="ARBA00023134"/>
    </source>
</evidence>
<evidence type="ECO:0000256" key="2">
    <source>
        <dbReference type="ARBA" id="ARBA00012387"/>
    </source>
</evidence>
<evidence type="ECO:0000259" key="8">
    <source>
        <dbReference type="Pfam" id="PF00483"/>
    </source>
</evidence>
<dbReference type="Proteomes" id="UP000285794">
    <property type="component" value="Unassembled WGS sequence"/>
</dbReference>
<dbReference type="SUPFAM" id="SSF159283">
    <property type="entry name" value="Guanosine diphospho-D-mannose pyrophosphorylase/mannose-6-phosphate isomerase linker domain"/>
    <property type="match status" value="1"/>
</dbReference>
<feature type="domain" description="Nucleotidyl transferase" evidence="8">
    <location>
        <begin position="8"/>
        <end position="288"/>
    </location>
</feature>
<keyword evidence="4 10" id="KW-0548">Nucleotidyltransferase</keyword>
<dbReference type="InterPro" id="IPR029044">
    <property type="entry name" value="Nucleotide-diphossugar_trans"/>
</dbReference>
<dbReference type="CDD" id="cd02509">
    <property type="entry name" value="GDP-M1P_Guanylyltransferase"/>
    <property type="match status" value="1"/>
</dbReference>